<dbReference type="OrthoDB" id="3058939at2759"/>
<comment type="caution">
    <text evidence="1">The sequence shown here is derived from an EMBL/GenBank/DDBJ whole genome shotgun (WGS) entry which is preliminary data.</text>
</comment>
<proteinExistence type="predicted"/>
<gene>
    <name evidence="1" type="ORF">BDP27DRAFT_75937</name>
</gene>
<accession>A0A9P5PL26</accession>
<evidence type="ECO:0000313" key="2">
    <source>
        <dbReference type="Proteomes" id="UP000772434"/>
    </source>
</evidence>
<evidence type="ECO:0000313" key="1">
    <source>
        <dbReference type="EMBL" id="KAF9065167.1"/>
    </source>
</evidence>
<dbReference type="Proteomes" id="UP000772434">
    <property type="component" value="Unassembled WGS sequence"/>
</dbReference>
<name>A0A9P5PL26_9AGAR</name>
<organism evidence="1 2">
    <name type="scientific">Rhodocollybia butyracea</name>
    <dbReference type="NCBI Taxonomy" id="206335"/>
    <lineage>
        <taxon>Eukaryota</taxon>
        <taxon>Fungi</taxon>
        <taxon>Dikarya</taxon>
        <taxon>Basidiomycota</taxon>
        <taxon>Agaricomycotina</taxon>
        <taxon>Agaricomycetes</taxon>
        <taxon>Agaricomycetidae</taxon>
        <taxon>Agaricales</taxon>
        <taxon>Marasmiineae</taxon>
        <taxon>Omphalotaceae</taxon>
        <taxon>Rhodocollybia</taxon>
    </lineage>
</organism>
<protein>
    <submittedName>
        <fullName evidence="1">Uncharacterized protein</fullName>
    </submittedName>
</protein>
<dbReference type="EMBL" id="JADNRY010000108">
    <property type="protein sequence ID" value="KAF9065167.1"/>
    <property type="molecule type" value="Genomic_DNA"/>
</dbReference>
<dbReference type="PROSITE" id="PS51257">
    <property type="entry name" value="PROKAR_LIPOPROTEIN"/>
    <property type="match status" value="1"/>
</dbReference>
<sequence>MMDLRNLKVLRVGSYLGPSFSTLFAACPLLQSLQITRFYCPATSKNQSAPVGCYTHTNLSKLHINHIPRDYFASDAWDSVELPKLTELTVTANVMSTTWEHDDFKGMLVRSDCKLRRVNFFRSESAPPDVFESVFEDLPVDKESSVLYVDNQRFDLWQSRK</sequence>
<reference evidence="1" key="1">
    <citation type="submission" date="2020-11" db="EMBL/GenBank/DDBJ databases">
        <authorList>
            <consortium name="DOE Joint Genome Institute"/>
            <person name="Ahrendt S."/>
            <person name="Riley R."/>
            <person name="Andreopoulos W."/>
            <person name="Labutti K."/>
            <person name="Pangilinan J."/>
            <person name="Ruiz-Duenas F.J."/>
            <person name="Barrasa J.M."/>
            <person name="Sanchez-Garcia M."/>
            <person name="Camarero S."/>
            <person name="Miyauchi S."/>
            <person name="Serrano A."/>
            <person name="Linde D."/>
            <person name="Babiker R."/>
            <person name="Drula E."/>
            <person name="Ayuso-Fernandez I."/>
            <person name="Pacheco R."/>
            <person name="Padilla G."/>
            <person name="Ferreira P."/>
            <person name="Barriuso J."/>
            <person name="Kellner H."/>
            <person name="Castanera R."/>
            <person name="Alfaro M."/>
            <person name="Ramirez L."/>
            <person name="Pisabarro A.G."/>
            <person name="Kuo A."/>
            <person name="Tritt A."/>
            <person name="Lipzen A."/>
            <person name="He G."/>
            <person name="Yan M."/>
            <person name="Ng V."/>
            <person name="Cullen D."/>
            <person name="Martin F."/>
            <person name="Rosso M.-N."/>
            <person name="Henrissat B."/>
            <person name="Hibbett D."/>
            <person name="Martinez A.T."/>
            <person name="Grigoriev I.V."/>
        </authorList>
    </citation>
    <scope>NUCLEOTIDE SEQUENCE</scope>
    <source>
        <strain evidence="1">AH 40177</strain>
    </source>
</reference>
<dbReference type="AlphaFoldDB" id="A0A9P5PL26"/>
<keyword evidence="2" id="KW-1185">Reference proteome</keyword>